<keyword evidence="1" id="KW-0472">Membrane</keyword>
<dbReference type="Proteomes" id="UP000298263">
    <property type="component" value="Unassembled WGS sequence"/>
</dbReference>
<dbReference type="EMBL" id="RQGP01000006">
    <property type="protein sequence ID" value="TGL96729.1"/>
    <property type="molecule type" value="Genomic_DNA"/>
</dbReference>
<dbReference type="AlphaFoldDB" id="A0A4Z1AB88"/>
<evidence type="ECO:0000313" key="2">
    <source>
        <dbReference type="EMBL" id="TGL96729.1"/>
    </source>
</evidence>
<sequence>MKTPNQTIRHFDRLHRRTIQFVRWNLPVLLMTGLSLLFLKCEGTSSDPKTLLIPLLVSADANTTSQLGNNPTGTGGQTIPIAVGEPTSSAPILNDVSFITNNANPADDPYSTKGLLQFQKSSVSFQNPVPANTELNFYFGKKNMELQPDGTVTNALQTLNRTAGNFSGHTFLVDSDKKYKVFVVAKNEFGISTKQLKIGHARKCAEAIKTPGTFGNCVDHCFETNQLGDKIEITVKYNLPIDGTSLSLDLTALSPRSLPETIAPRVDLSIGTPKAGEHTIKTNFGIHEKEFLCAEISSFLTVNQPYRFSILKGYVVIPNE</sequence>
<protein>
    <submittedName>
        <fullName evidence="2">Uncharacterized protein</fullName>
    </submittedName>
</protein>
<dbReference type="RefSeq" id="WP_135584506.1">
    <property type="nucleotide sequence ID" value="NZ_RQGO01000018.1"/>
</dbReference>
<keyword evidence="3" id="KW-1185">Reference proteome</keyword>
<reference evidence="2" key="1">
    <citation type="journal article" date="2019" name="PLoS Negl. Trop. Dis.">
        <title>Revisiting the worldwide diversity of Leptospira species in the environment.</title>
        <authorList>
            <person name="Vincent A.T."/>
            <person name="Schiettekatte O."/>
            <person name="Bourhy P."/>
            <person name="Veyrier F.J."/>
            <person name="Picardeau M."/>
        </authorList>
    </citation>
    <scope>NUCLEOTIDE SEQUENCE [LARGE SCALE GENOMIC DNA]</scope>
    <source>
        <strain evidence="2">201702422</strain>
    </source>
</reference>
<gene>
    <name evidence="2" type="ORF">EHQ69_00375</name>
</gene>
<evidence type="ECO:0000256" key="1">
    <source>
        <dbReference type="SAM" id="Phobius"/>
    </source>
</evidence>
<name>A0A4Z1AB88_9LEPT</name>
<proteinExistence type="predicted"/>
<evidence type="ECO:0000313" key="3">
    <source>
        <dbReference type="Proteomes" id="UP000298263"/>
    </source>
</evidence>
<dbReference type="OrthoDB" id="335586at2"/>
<keyword evidence="1" id="KW-1133">Transmembrane helix</keyword>
<organism evidence="2 3">
    <name type="scientific">Leptospira congkakensis</name>
    <dbReference type="NCBI Taxonomy" id="2484932"/>
    <lineage>
        <taxon>Bacteria</taxon>
        <taxon>Pseudomonadati</taxon>
        <taxon>Spirochaetota</taxon>
        <taxon>Spirochaetia</taxon>
        <taxon>Leptospirales</taxon>
        <taxon>Leptospiraceae</taxon>
        <taxon>Leptospira</taxon>
    </lineage>
</organism>
<keyword evidence="1" id="KW-0812">Transmembrane</keyword>
<feature type="transmembrane region" description="Helical" evidence="1">
    <location>
        <begin position="21"/>
        <end position="39"/>
    </location>
</feature>
<comment type="caution">
    <text evidence="2">The sequence shown here is derived from an EMBL/GenBank/DDBJ whole genome shotgun (WGS) entry which is preliminary data.</text>
</comment>
<accession>A0A4Z1AB88</accession>